<dbReference type="PANTHER" id="PTHR43877">
    <property type="entry name" value="AMINOALKYLPHOSPHONATE N-ACETYLTRANSFERASE-RELATED-RELATED"/>
    <property type="match status" value="1"/>
</dbReference>
<feature type="compositionally biased region" description="Basic residues" evidence="3">
    <location>
        <begin position="1"/>
        <end position="15"/>
    </location>
</feature>
<evidence type="ECO:0000256" key="3">
    <source>
        <dbReference type="SAM" id="MobiDB-lite"/>
    </source>
</evidence>
<keyword evidence="6" id="KW-1185">Reference proteome</keyword>
<gene>
    <name evidence="5" type="ORF">FK530_12270</name>
</gene>
<dbReference type="Proteomes" id="UP000319375">
    <property type="component" value="Unassembled WGS sequence"/>
</dbReference>
<reference evidence="5 6" key="1">
    <citation type="submission" date="2019-06" db="EMBL/GenBank/DDBJ databases">
        <title>Tsukamurella conjunctivitidis sp. nov., Tsukamurella assacharolytica sp. nov. and Tsukamurella sputae sp. nov. isolated from patients with conjunctivitis, bacteraemia (lymphoma) and respiratory infection (sputum) in Hong Kong.</title>
        <authorList>
            <person name="Teng J.L.L."/>
            <person name="Lee H.H."/>
            <person name="Fong J.Y.H."/>
            <person name="Fok K.M.N."/>
            <person name="Lau S.K.P."/>
            <person name="Woo P.C.Y."/>
        </authorList>
    </citation>
    <scope>NUCLEOTIDE SEQUENCE [LARGE SCALE GENOMIC DNA]</scope>
    <source>
        <strain evidence="5 6">HKU72</strain>
    </source>
</reference>
<feature type="compositionally biased region" description="Basic and acidic residues" evidence="3">
    <location>
        <begin position="22"/>
        <end position="32"/>
    </location>
</feature>
<evidence type="ECO:0000256" key="1">
    <source>
        <dbReference type="ARBA" id="ARBA00022679"/>
    </source>
</evidence>
<name>A0A5C5RZ55_9ACTN</name>
<feature type="domain" description="N-acetyltransferase" evidence="4">
    <location>
        <begin position="39"/>
        <end position="189"/>
    </location>
</feature>
<dbReference type="Gene3D" id="3.40.630.30">
    <property type="match status" value="1"/>
</dbReference>
<dbReference type="Pfam" id="PF00583">
    <property type="entry name" value="Acetyltransf_1"/>
    <property type="match status" value="1"/>
</dbReference>
<dbReference type="InterPro" id="IPR016181">
    <property type="entry name" value="Acyl_CoA_acyltransferase"/>
</dbReference>
<dbReference type="PROSITE" id="PS51186">
    <property type="entry name" value="GNAT"/>
    <property type="match status" value="1"/>
</dbReference>
<evidence type="ECO:0000313" key="5">
    <source>
        <dbReference type="EMBL" id="TWS28396.1"/>
    </source>
</evidence>
<keyword evidence="2" id="KW-0012">Acyltransferase</keyword>
<evidence type="ECO:0000313" key="6">
    <source>
        <dbReference type="Proteomes" id="UP000319375"/>
    </source>
</evidence>
<comment type="caution">
    <text evidence="5">The sequence shown here is derived from an EMBL/GenBank/DDBJ whole genome shotgun (WGS) entry which is preliminary data.</text>
</comment>
<dbReference type="GO" id="GO:0016747">
    <property type="term" value="F:acyltransferase activity, transferring groups other than amino-acyl groups"/>
    <property type="evidence" value="ECO:0007669"/>
    <property type="project" value="InterPro"/>
</dbReference>
<organism evidence="5 6">
    <name type="scientific">Tsukamurella conjunctivitidis</name>
    <dbReference type="NCBI Taxonomy" id="2592068"/>
    <lineage>
        <taxon>Bacteria</taxon>
        <taxon>Bacillati</taxon>
        <taxon>Actinomycetota</taxon>
        <taxon>Actinomycetes</taxon>
        <taxon>Mycobacteriales</taxon>
        <taxon>Tsukamurellaceae</taxon>
        <taxon>Tsukamurella</taxon>
    </lineage>
</organism>
<proteinExistence type="predicted"/>
<feature type="region of interest" description="Disordered" evidence="3">
    <location>
        <begin position="1"/>
        <end position="36"/>
    </location>
</feature>
<dbReference type="PANTHER" id="PTHR43877:SF5">
    <property type="entry name" value="BLL8307 PROTEIN"/>
    <property type="match status" value="1"/>
</dbReference>
<dbReference type="InterPro" id="IPR000182">
    <property type="entry name" value="GNAT_dom"/>
</dbReference>
<sequence length="192" mass="21036">MDGHRRARDRPRRGGRAPPGEADQRRRDDRRGTGRVGVITRADFDDPALAAFLAAHHADMAPTAPPESRHALALDELRAPHVRLWTLHDDGALVGTVALAELAPGHEELKSMRTAPRVRGRGIGRRLLTFALEDARARGVHRISLETGVQDFFAPARALYRAHGFVSCPPFGSYADDPNSAYFTWVPGPTSP</sequence>
<dbReference type="AlphaFoldDB" id="A0A5C5RZ55"/>
<accession>A0A5C5RZ55</accession>
<evidence type="ECO:0000259" key="4">
    <source>
        <dbReference type="PROSITE" id="PS51186"/>
    </source>
</evidence>
<evidence type="ECO:0000256" key="2">
    <source>
        <dbReference type="ARBA" id="ARBA00023315"/>
    </source>
</evidence>
<dbReference type="InterPro" id="IPR050832">
    <property type="entry name" value="Bact_Acetyltransf"/>
</dbReference>
<protein>
    <submittedName>
        <fullName evidence="5">GNAT family N-acetyltransferase</fullName>
    </submittedName>
</protein>
<keyword evidence="1 5" id="KW-0808">Transferase</keyword>
<dbReference type="SUPFAM" id="SSF55729">
    <property type="entry name" value="Acyl-CoA N-acyltransferases (Nat)"/>
    <property type="match status" value="1"/>
</dbReference>
<dbReference type="EMBL" id="VIGX01000006">
    <property type="protein sequence ID" value="TWS28396.1"/>
    <property type="molecule type" value="Genomic_DNA"/>
</dbReference>
<dbReference type="OrthoDB" id="9803233at2"/>